<sequence>MSFEEFPDFTLVNQYTGQIKNPFGEVWTIFSSLGAPRIWMPGCSLTSGEGSGIGARRTIAVDIENWSIRYNISRDDVPGVVSFGTFFLETIEPKVTEMTLLGESSSEGREEIAQLQGWLDLTYTGF</sequence>
<proteinExistence type="predicted"/>
<protein>
    <submittedName>
        <fullName evidence="1">Uncharacterized protein</fullName>
    </submittedName>
</protein>
<dbReference type="Proteomes" id="UP001056384">
    <property type="component" value="Chromosome 5"/>
</dbReference>
<evidence type="ECO:0000313" key="2">
    <source>
        <dbReference type="Proteomes" id="UP001056384"/>
    </source>
</evidence>
<keyword evidence="2" id="KW-1185">Reference proteome</keyword>
<evidence type="ECO:0000313" key="1">
    <source>
        <dbReference type="EMBL" id="USW53983.1"/>
    </source>
</evidence>
<dbReference type="EMBL" id="CP099422">
    <property type="protein sequence ID" value="USW53983.1"/>
    <property type="molecule type" value="Genomic_DNA"/>
</dbReference>
<reference evidence="1" key="1">
    <citation type="submission" date="2022-06" db="EMBL/GenBank/DDBJ databases">
        <title>Complete genome sequences of two strains of the flax pathogen Septoria linicola.</title>
        <authorList>
            <person name="Lapalu N."/>
            <person name="Simon A."/>
            <person name="Demenou B."/>
            <person name="Paumier D."/>
            <person name="Guillot M.-P."/>
            <person name="Gout L."/>
            <person name="Valade R."/>
        </authorList>
    </citation>
    <scope>NUCLEOTIDE SEQUENCE</scope>
    <source>
        <strain evidence="1">SE15195</strain>
    </source>
</reference>
<dbReference type="SUPFAM" id="SSF55961">
    <property type="entry name" value="Bet v1-like"/>
    <property type="match status" value="1"/>
</dbReference>
<accession>A0A9Q9AXP0</accession>
<dbReference type="AlphaFoldDB" id="A0A9Q9AXP0"/>
<organism evidence="1 2">
    <name type="scientific">Septoria linicola</name>
    <dbReference type="NCBI Taxonomy" id="215465"/>
    <lineage>
        <taxon>Eukaryota</taxon>
        <taxon>Fungi</taxon>
        <taxon>Dikarya</taxon>
        <taxon>Ascomycota</taxon>
        <taxon>Pezizomycotina</taxon>
        <taxon>Dothideomycetes</taxon>
        <taxon>Dothideomycetidae</taxon>
        <taxon>Mycosphaerellales</taxon>
        <taxon>Mycosphaerellaceae</taxon>
        <taxon>Septoria</taxon>
    </lineage>
</organism>
<gene>
    <name evidence="1" type="ORF">Slin15195_G073020</name>
</gene>
<name>A0A9Q9AXP0_9PEZI</name>